<feature type="domain" description="Leucine-rich repeat-containing N-terminal plant-type" evidence="10">
    <location>
        <begin position="22"/>
        <end position="59"/>
    </location>
</feature>
<gene>
    <name evidence="11" type="ORF">SVIM_LOCUS642</name>
</gene>
<keyword evidence="6" id="KW-1133">Transmembrane helix</keyword>
<dbReference type="InterPro" id="IPR046956">
    <property type="entry name" value="RLP23-like"/>
</dbReference>
<proteinExistence type="predicted"/>
<keyword evidence="8" id="KW-0675">Receptor</keyword>
<evidence type="ECO:0000256" key="5">
    <source>
        <dbReference type="ARBA" id="ARBA00022737"/>
    </source>
</evidence>
<keyword evidence="7" id="KW-0472">Membrane</keyword>
<dbReference type="EMBL" id="CAADRP010000001">
    <property type="protein sequence ID" value="VFU19805.1"/>
    <property type="molecule type" value="Genomic_DNA"/>
</dbReference>
<comment type="subcellular location">
    <subcellularLocation>
        <location evidence="1">Membrane</location>
        <topology evidence="1">Single-pass type I membrane protein</topology>
    </subcellularLocation>
</comment>
<keyword evidence="9" id="KW-0325">Glycoprotein</keyword>
<evidence type="ECO:0000259" key="10">
    <source>
        <dbReference type="Pfam" id="PF08263"/>
    </source>
</evidence>
<reference evidence="11" key="1">
    <citation type="submission" date="2019-03" db="EMBL/GenBank/DDBJ databases">
        <authorList>
            <person name="Mank J."/>
            <person name="Almeida P."/>
        </authorList>
    </citation>
    <scope>NUCLEOTIDE SEQUENCE</scope>
    <source>
        <strain evidence="11">78183</strain>
    </source>
</reference>
<evidence type="ECO:0000256" key="9">
    <source>
        <dbReference type="ARBA" id="ARBA00023180"/>
    </source>
</evidence>
<evidence type="ECO:0000256" key="3">
    <source>
        <dbReference type="ARBA" id="ARBA00022692"/>
    </source>
</evidence>
<evidence type="ECO:0000256" key="8">
    <source>
        <dbReference type="ARBA" id="ARBA00023170"/>
    </source>
</evidence>
<evidence type="ECO:0000256" key="6">
    <source>
        <dbReference type="ARBA" id="ARBA00022989"/>
    </source>
</evidence>
<dbReference type="InterPro" id="IPR013210">
    <property type="entry name" value="LRR_N_plant-typ"/>
</dbReference>
<protein>
    <recommendedName>
        <fullName evidence="10">Leucine-rich repeat-containing N-terminal plant-type domain-containing protein</fullName>
    </recommendedName>
</protein>
<sequence>MLVQFNFSNNYGSFTHGCSQIERDALLKFKHDLIDPSNLLASWAVSGGDCCTWRGVICDNVTGHVIELRLRTLSFQDYLASSSSSTQYEDYLKLILSGKINPSLVSLKHLRYLDLRNNDFGGVQIPKFIGLMGSLETP</sequence>
<dbReference type="PANTHER" id="PTHR48063">
    <property type="entry name" value="LRR RECEPTOR-LIKE KINASE"/>
    <property type="match status" value="1"/>
</dbReference>
<accession>A0A6N2JVZ4</accession>
<dbReference type="AlphaFoldDB" id="A0A6N2JVZ4"/>
<keyword evidence="4" id="KW-0732">Signal</keyword>
<keyword evidence="5" id="KW-0677">Repeat</keyword>
<evidence type="ECO:0000256" key="7">
    <source>
        <dbReference type="ARBA" id="ARBA00023136"/>
    </source>
</evidence>
<dbReference type="SUPFAM" id="SSF52058">
    <property type="entry name" value="L domain-like"/>
    <property type="match status" value="1"/>
</dbReference>
<organism evidence="11">
    <name type="scientific">Salix viminalis</name>
    <name type="common">Common osier</name>
    <name type="synonym">Basket willow</name>
    <dbReference type="NCBI Taxonomy" id="40686"/>
    <lineage>
        <taxon>Eukaryota</taxon>
        <taxon>Viridiplantae</taxon>
        <taxon>Streptophyta</taxon>
        <taxon>Embryophyta</taxon>
        <taxon>Tracheophyta</taxon>
        <taxon>Spermatophyta</taxon>
        <taxon>Magnoliopsida</taxon>
        <taxon>eudicotyledons</taxon>
        <taxon>Gunneridae</taxon>
        <taxon>Pentapetalae</taxon>
        <taxon>rosids</taxon>
        <taxon>fabids</taxon>
        <taxon>Malpighiales</taxon>
        <taxon>Salicaceae</taxon>
        <taxon>Saliceae</taxon>
        <taxon>Salix</taxon>
    </lineage>
</organism>
<evidence type="ECO:0000256" key="4">
    <source>
        <dbReference type="ARBA" id="ARBA00022729"/>
    </source>
</evidence>
<dbReference type="InterPro" id="IPR032675">
    <property type="entry name" value="LRR_dom_sf"/>
</dbReference>
<evidence type="ECO:0000313" key="11">
    <source>
        <dbReference type="EMBL" id="VFU19805.1"/>
    </source>
</evidence>
<name>A0A6N2JVZ4_SALVM</name>
<keyword evidence="2" id="KW-0433">Leucine-rich repeat</keyword>
<evidence type="ECO:0000256" key="1">
    <source>
        <dbReference type="ARBA" id="ARBA00004479"/>
    </source>
</evidence>
<keyword evidence="3" id="KW-0812">Transmembrane</keyword>
<dbReference type="PANTHER" id="PTHR48063:SF98">
    <property type="entry name" value="LRR RECEPTOR-LIKE SERINE_THREONINE-PROTEIN KINASE FLS2"/>
    <property type="match status" value="1"/>
</dbReference>
<dbReference type="GO" id="GO:0016020">
    <property type="term" value="C:membrane"/>
    <property type="evidence" value="ECO:0007669"/>
    <property type="project" value="UniProtKB-SubCell"/>
</dbReference>
<dbReference type="Pfam" id="PF08263">
    <property type="entry name" value="LRRNT_2"/>
    <property type="match status" value="1"/>
</dbReference>
<evidence type="ECO:0000256" key="2">
    <source>
        <dbReference type="ARBA" id="ARBA00022614"/>
    </source>
</evidence>
<dbReference type="Gene3D" id="3.80.10.10">
    <property type="entry name" value="Ribonuclease Inhibitor"/>
    <property type="match status" value="1"/>
</dbReference>